<name>A0AAN7P733_9COLE</name>
<comment type="caution">
    <text evidence="1">The sequence shown here is derived from an EMBL/GenBank/DDBJ whole genome shotgun (WGS) entry which is preliminary data.</text>
</comment>
<evidence type="ECO:0000313" key="1">
    <source>
        <dbReference type="EMBL" id="KAK4877268.1"/>
    </source>
</evidence>
<sequence>MNCFISGDAVKKEDERDTIKKRALKTFIYARKSRKDGYDKWLAQQTSVIVDEKCKKGEGSILKGEVRSPSQHPISMLTRQTLEYGGTITIWRNSANGFSAITHPQKL</sequence>
<evidence type="ECO:0000313" key="2">
    <source>
        <dbReference type="Proteomes" id="UP001353858"/>
    </source>
</evidence>
<dbReference type="Proteomes" id="UP001353858">
    <property type="component" value="Unassembled WGS sequence"/>
</dbReference>
<protein>
    <submittedName>
        <fullName evidence="1">Uncharacterized protein</fullName>
    </submittedName>
</protein>
<reference evidence="2" key="1">
    <citation type="submission" date="2023-01" db="EMBL/GenBank/DDBJ databases">
        <title>Key to firefly adult light organ development and bioluminescence: homeobox transcription factors regulate luciferase expression and transportation to peroxisome.</title>
        <authorList>
            <person name="Fu X."/>
        </authorList>
    </citation>
    <scope>NUCLEOTIDE SEQUENCE [LARGE SCALE GENOMIC DNA]</scope>
</reference>
<proteinExistence type="predicted"/>
<dbReference type="EMBL" id="JARPUR010000004">
    <property type="protein sequence ID" value="KAK4877268.1"/>
    <property type="molecule type" value="Genomic_DNA"/>
</dbReference>
<organism evidence="1 2">
    <name type="scientific">Aquatica leii</name>
    <dbReference type="NCBI Taxonomy" id="1421715"/>
    <lineage>
        <taxon>Eukaryota</taxon>
        <taxon>Metazoa</taxon>
        <taxon>Ecdysozoa</taxon>
        <taxon>Arthropoda</taxon>
        <taxon>Hexapoda</taxon>
        <taxon>Insecta</taxon>
        <taxon>Pterygota</taxon>
        <taxon>Neoptera</taxon>
        <taxon>Endopterygota</taxon>
        <taxon>Coleoptera</taxon>
        <taxon>Polyphaga</taxon>
        <taxon>Elateriformia</taxon>
        <taxon>Elateroidea</taxon>
        <taxon>Lampyridae</taxon>
        <taxon>Luciolinae</taxon>
        <taxon>Aquatica</taxon>
    </lineage>
</organism>
<dbReference type="AlphaFoldDB" id="A0AAN7P733"/>
<accession>A0AAN7P733</accession>
<gene>
    <name evidence="1" type="ORF">RN001_009774</name>
</gene>
<keyword evidence="2" id="KW-1185">Reference proteome</keyword>